<accession>A0A9J5Z635</accession>
<evidence type="ECO:0000313" key="2">
    <source>
        <dbReference type="Proteomes" id="UP000824120"/>
    </source>
</evidence>
<dbReference type="PANTHER" id="PTHR46238">
    <property type="entry name" value="REVERSE TRANSCRIPTASE DOMAIN-CONTAINING PROTEIN"/>
    <property type="match status" value="1"/>
</dbReference>
<keyword evidence="2" id="KW-1185">Reference proteome</keyword>
<protein>
    <submittedName>
        <fullName evidence="1">Uncharacterized protein</fullName>
    </submittedName>
</protein>
<evidence type="ECO:0000313" key="1">
    <source>
        <dbReference type="EMBL" id="KAG5607392.1"/>
    </source>
</evidence>
<comment type="caution">
    <text evidence="1">The sequence shown here is derived from an EMBL/GenBank/DDBJ whole genome shotgun (WGS) entry which is preliminary data.</text>
</comment>
<organism evidence="1 2">
    <name type="scientific">Solanum commersonii</name>
    <name type="common">Commerson's wild potato</name>
    <name type="synonym">Commerson's nightshade</name>
    <dbReference type="NCBI Taxonomy" id="4109"/>
    <lineage>
        <taxon>Eukaryota</taxon>
        <taxon>Viridiplantae</taxon>
        <taxon>Streptophyta</taxon>
        <taxon>Embryophyta</taxon>
        <taxon>Tracheophyta</taxon>
        <taxon>Spermatophyta</taxon>
        <taxon>Magnoliopsida</taxon>
        <taxon>eudicotyledons</taxon>
        <taxon>Gunneridae</taxon>
        <taxon>Pentapetalae</taxon>
        <taxon>asterids</taxon>
        <taxon>lamiids</taxon>
        <taxon>Solanales</taxon>
        <taxon>Solanaceae</taxon>
        <taxon>Solanoideae</taxon>
        <taxon>Solaneae</taxon>
        <taxon>Solanum</taxon>
    </lineage>
</organism>
<reference evidence="1 2" key="1">
    <citation type="submission" date="2020-09" db="EMBL/GenBank/DDBJ databases">
        <title>De no assembly of potato wild relative species, Solanum commersonii.</title>
        <authorList>
            <person name="Cho K."/>
        </authorList>
    </citation>
    <scope>NUCLEOTIDE SEQUENCE [LARGE SCALE GENOMIC DNA]</scope>
    <source>
        <strain evidence="1">LZ3.2</strain>
        <tissue evidence="1">Leaf</tissue>
    </source>
</reference>
<dbReference type="AlphaFoldDB" id="A0A9J5Z635"/>
<dbReference type="PANTHER" id="PTHR46238:SF8">
    <property type="entry name" value="ENDONUCLEASE_EXONUCLEASE_PHOSPHATASE DOMAIN-CONTAINING PROTEIN"/>
    <property type="match status" value="1"/>
</dbReference>
<dbReference type="EMBL" id="JACXVP010000005">
    <property type="protein sequence ID" value="KAG5607392.1"/>
    <property type="molecule type" value="Genomic_DNA"/>
</dbReference>
<proteinExistence type="predicted"/>
<gene>
    <name evidence="1" type="ORF">H5410_028884</name>
</gene>
<dbReference type="OrthoDB" id="8013251at2759"/>
<sequence>MLISLEKAYDKVSGGSIECMSFADKVVLIDKTHEGVSAKLESLGLSRTNTEYLECKFNEVTHEIDVEVIEGYEEIDENVNHIRMDEVDPIKNSHILEDECGGDEDDMITRKDRIKNEDIRDKVGVTSVEDEMWEVRLR</sequence>
<name>A0A9J5Z635_SOLCO</name>
<dbReference type="Proteomes" id="UP000824120">
    <property type="component" value="Chromosome 5"/>
</dbReference>